<protein>
    <recommendedName>
        <fullName evidence="2">D-alanyl-D-alanine carboxypeptidase-like core domain-containing protein</fullName>
    </recommendedName>
</protein>
<evidence type="ECO:0000256" key="1">
    <source>
        <dbReference type="SAM" id="SignalP"/>
    </source>
</evidence>
<keyword evidence="1" id="KW-0732">Signal</keyword>
<dbReference type="InterPro" id="IPR003709">
    <property type="entry name" value="VanY-like_core_dom"/>
</dbReference>
<organism evidence="3 4">
    <name type="scientific">Isoptericola chiayiensis</name>
    <dbReference type="NCBI Taxonomy" id="579446"/>
    <lineage>
        <taxon>Bacteria</taxon>
        <taxon>Bacillati</taxon>
        <taxon>Actinomycetota</taxon>
        <taxon>Actinomycetes</taxon>
        <taxon>Micrococcales</taxon>
        <taxon>Promicromonosporaceae</taxon>
        <taxon>Isoptericola</taxon>
    </lineage>
</organism>
<sequence>MRPVLPPSFRRRARRVVTAAAVAAVVACPTTAGAVAPHGPVAPDPAAHEPLARYTAVVGWAPTEERTVGTPWTDGVAISPGLGRDVELQQLVDGAWMTRRSFPTGAGTWAAAVGLTGHWTQAPVTRWRLFVAGTADAAPATSGVKVVHASWEAGTDPADPTVLVTKDRAISPQGYRPGRLVEPDLATQGAWTELRPAAAKALGELAADAQDATGERLVLVSGFRPAGYQERLFDRYAARHGERAASRFSARSGHSEHQTGWAADVTQAGVPFTDFGGTPSSDWVDRHAWRYGYVVRYPRGAEDVTGYRGEPWHLRYVGTHLAAYLHHGGGTLEEAFGLSG</sequence>
<dbReference type="PROSITE" id="PS51257">
    <property type="entry name" value="PROKAR_LIPOPROTEIN"/>
    <property type="match status" value="1"/>
</dbReference>
<gene>
    <name evidence="3" type="ORF">GCM10023216_00700</name>
</gene>
<dbReference type="InterPro" id="IPR058193">
    <property type="entry name" value="VanY/YodJ_core_dom"/>
</dbReference>
<dbReference type="Gene3D" id="3.30.1380.10">
    <property type="match status" value="1"/>
</dbReference>
<evidence type="ECO:0000313" key="3">
    <source>
        <dbReference type="EMBL" id="GAA4716690.1"/>
    </source>
</evidence>
<reference evidence="4" key="1">
    <citation type="journal article" date="2019" name="Int. J. Syst. Evol. Microbiol.">
        <title>The Global Catalogue of Microorganisms (GCM) 10K type strain sequencing project: providing services to taxonomists for standard genome sequencing and annotation.</title>
        <authorList>
            <consortium name="The Broad Institute Genomics Platform"/>
            <consortium name="The Broad Institute Genome Sequencing Center for Infectious Disease"/>
            <person name="Wu L."/>
            <person name="Ma J."/>
        </authorList>
    </citation>
    <scope>NUCLEOTIDE SEQUENCE [LARGE SCALE GENOMIC DNA]</scope>
    <source>
        <strain evidence="4">JCM 18063</strain>
    </source>
</reference>
<dbReference type="PANTHER" id="PTHR34385">
    <property type="entry name" value="D-ALANYL-D-ALANINE CARBOXYPEPTIDASE"/>
    <property type="match status" value="1"/>
</dbReference>
<dbReference type="CDD" id="cd14852">
    <property type="entry name" value="LD-carboxypeptidase"/>
    <property type="match status" value="1"/>
</dbReference>
<keyword evidence="4" id="KW-1185">Reference proteome</keyword>
<proteinExistence type="predicted"/>
<evidence type="ECO:0000313" key="4">
    <source>
        <dbReference type="Proteomes" id="UP001500956"/>
    </source>
</evidence>
<dbReference type="PANTHER" id="PTHR34385:SF1">
    <property type="entry name" value="PEPTIDOGLYCAN L-ALANYL-D-GLUTAMATE ENDOPEPTIDASE CWLK"/>
    <property type="match status" value="1"/>
</dbReference>
<feature type="domain" description="D-alanyl-D-alanine carboxypeptidase-like core" evidence="2">
    <location>
        <begin position="193"/>
        <end position="318"/>
    </location>
</feature>
<dbReference type="InterPro" id="IPR052179">
    <property type="entry name" value="DD-CPase-like"/>
</dbReference>
<feature type="chain" id="PRO_5045630313" description="D-alanyl-D-alanine carboxypeptidase-like core domain-containing protein" evidence="1">
    <location>
        <begin position="35"/>
        <end position="340"/>
    </location>
</feature>
<evidence type="ECO:0000259" key="2">
    <source>
        <dbReference type="Pfam" id="PF02557"/>
    </source>
</evidence>
<comment type="caution">
    <text evidence="3">The sequence shown here is derived from an EMBL/GenBank/DDBJ whole genome shotgun (WGS) entry which is preliminary data.</text>
</comment>
<dbReference type="Proteomes" id="UP001500956">
    <property type="component" value="Unassembled WGS sequence"/>
</dbReference>
<accession>A0ABP8XZA9</accession>
<dbReference type="SUPFAM" id="SSF55166">
    <property type="entry name" value="Hedgehog/DD-peptidase"/>
    <property type="match status" value="1"/>
</dbReference>
<dbReference type="Pfam" id="PF02557">
    <property type="entry name" value="VanY"/>
    <property type="match status" value="1"/>
</dbReference>
<dbReference type="EMBL" id="BAABID010000001">
    <property type="protein sequence ID" value="GAA4716690.1"/>
    <property type="molecule type" value="Genomic_DNA"/>
</dbReference>
<dbReference type="InterPro" id="IPR009045">
    <property type="entry name" value="Zn_M74/Hedgehog-like"/>
</dbReference>
<feature type="signal peptide" evidence="1">
    <location>
        <begin position="1"/>
        <end position="34"/>
    </location>
</feature>
<name>A0ABP8XZA9_9MICO</name>